<dbReference type="SUPFAM" id="SSF52540">
    <property type="entry name" value="P-loop containing nucleoside triphosphate hydrolases"/>
    <property type="match status" value="2"/>
</dbReference>
<dbReference type="InterPro" id="IPR050107">
    <property type="entry name" value="ABC_carbohydrate_import_ATPase"/>
</dbReference>
<proteinExistence type="predicted"/>
<feature type="domain" description="ABC transporter" evidence="11">
    <location>
        <begin position="252"/>
        <end position="493"/>
    </location>
</feature>
<organism evidence="12 13">
    <name type="scientific">Sutterella parvirubra YIT 11816</name>
    <dbReference type="NCBI Taxonomy" id="762967"/>
    <lineage>
        <taxon>Bacteria</taxon>
        <taxon>Pseudomonadati</taxon>
        <taxon>Pseudomonadota</taxon>
        <taxon>Betaproteobacteria</taxon>
        <taxon>Burkholderiales</taxon>
        <taxon>Sutterellaceae</taxon>
        <taxon>Sutterella</taxon>
    </lineage>
</organism>
<dbReference type="STRING" id="762967.HMPREF9440_02128"/>
<dbReference type="EMBL" id="AFBQ01000320">
    <property type="protein sequence ID" value="EHY30524.1"/>
    <property type="molecule type" value="Genomic_DNA"/>
</dbReference>
<dbReference type="Gene3D" id="3.40.50.300">
    <property type="entry name" value="P-loop containing nucleotide triphosphate hydrolases"/>
    <property type="match status" value="2"/>
</dbReference>
<comment type="caution">
    <text evidence="12">The sequence shown here is derived from an EMBL/GenBank/DDBJ whole genome shotgun (WGS) entry which is preliminary data.</text>
</comment>
<dbReference type="InterPro" id="IPR017871">
    <property type="entry name" value="ABC_transporter-like_CS"/>
</dbReference>
<evidence type="ECO:0000256" key="10">
    <source>
        <dbReference type="ARBA" id="ARBA00023136"/>
    </source>
</evidence>
<keyword evidence="7" id="KW-0547">Nucleotide-binding</keyword>
<dbReference type="GO" id="GO:0016887">
    <property type="term" value="F:ATP hydrolysis activity"/>
    <property type="evidence" value="ECO:0007669"/>
    <property type="project" value="InterPro"/>
</dbReference>
<keyword evidence="3" id="KW-1003">Cell membrane</keyword>
<dbReference type="OrthoDB" id="9776369at2"/>
<keyword evidence="4" id="KW-0997">Cell inner membrane</keyword>
<dbReference type="CDD" id="cd03215">
    <property type="entry name" value="ABC_Carb_Monos_II"/>
    <property type="match status" value="1"/>
</dbReference>
<name>H3KH87_9BURK</name>
<dbReference type="SMART" id="SM00382">
    <property type="entry name" value="AAA"/>
    <property type="match status" value="1"/>
</dbReference>
<keyword evidence="5" id="KW-0762">Sugar transport</keyword>
<evidence type="ECO:0000256" key="3">
    <source>
        <dbReference type="ARBA" id="ARBA00022475"/>
    </source>
</evidence>
<evidence type="ECO:0000313" key="12">
    <source>
        <dbReference type="EMBL" id="EHY30524.1"/>
    </source>
</evidence>
<dbReference type="PATRIC" id="fig|762967.3.peg.1675"/>
<evidence type="ECO:0000256" key="2">
    <source>
        <dbReference type="ARBA" id="ARBA00022448"/>
    </source>
</evidence>
<evidence type="ECO:0000256" key="6">
    <source>
        <dbReference type="ARBA" id="ARBA00022737"/>
    </source>
</evidence>
<dbReference type="GO" id="GO:0005886">
    <property type="term" value="C:plasma membrane"/>
    <property type="evidence" value="ECO:0007669"/>
    <property type="project" value="UniProtKB-SubCell"/>
</dbReference>
<dbReference type="PANTHER" id="PTHR43790">
    <property type="entry name" value="CARBOHYDRATE TRANSPORT ATP-BINDING PROTEIN MG119-RELATED"/>
    <property type="match status" value="1"/>
</dbReference>
<evidence type="ECO:0000256" key="1">
    <source>
        <dbReference type="ARBA" id="ARBA00004202"/>
    </source>
</evidence>
<gene>
    <name evidence="12" type="ORF">HMPREF9440_02128</name>
</gene>
<dbReference type="InterPro" id="IPR003593">
    <property type="entry name" value="AAA+_ATPase"/>
</dbReference>
<dbReference type="RefSeq" id="WP_008543384.1">
    <property type="nucleotide sequence ID" value="NZ_JH605010.1"/>
</dbReference>
<dbReference type="FunFam" id="3.40.50.300:FF:000127">
    <property type="entry name" value="Ribose import ATP-binding protein RbsA"/>
    <property type="match status" value="1"/>
</dbReference>
<keyword evidence="2" id="KW-0813">Transport</keyword>
<keyword evidence="9" id="KW-1278">Translocase</keyword>
<evidence type="ECO:0000313" key="13">
    <source>
        <dbReference type="Proteomes" id="UP000004956"/>
    </source>
</evidence>
<dbReference type="GO" id="GO:0005524">
    <property type="term" value="F:ATP binding"/>
    <property type="evidence" value="ECO:0007669"/>
    <property type="project" value="UniProtKB-KW"/>
</dbReference>
<evidence type="ECO:0000256" key="5">
    <source>
        <dbReference type="ARBA" id="ARBA00022597"/>
    </source>
</evidence>
<accession>H3KH87</accession>
<evidence type="ECO:0000256" key="8">
    <source>
        <dbReference type="ARBA" id="ARBA00022840"/>
    </source>
</evidence>
<reference evidence="12 13" key="1">
    <citation type="submission" date="2011-11" db="EMBL/GenBank/DDBJ databases">
        <authorList>
            <person name="Weinstock G."/>
            <person name="Sodergren E."/>
            <person name="Clifton S."/>
            <person name="Fulton L."/>
            <person name="Fulton B."/>
            <person name="Courtney L."/>
            <person name="Fronick C."/>
            <person name="Harrison M."/>
            <person name="Strong C."/>
            <person name="Farmer C."/>
            <person name="Delahaunty K."/>
            <person name="Markovic C."/>
            <person name="Hall O."/>
            <person name="Minx P."/>
            <person name="Tomlinson C."/>
            <person name="Mitreva M."/>
            <person name="Hou S."/>
            <person name="Chen J."/>
            <person name="Wollam A."/>
            <person name="Pepin K.H."/>
            <person name="Johnson M."/>
            <person name="Bhonagiri V."/>
            <person name="Zhang X."/>
            <person name="Suruliraj S."/>
            <person name="Warren W."/>
            <person name="Chinwalla A."/>
            <person name="Mardis E.R."/>
            <person name="Wilson R.K."/>
        </authorList>
    </citation>
    <scope>NUCLEOTIDE SEQUENCE [LARGE SCALE GENOMIC DNA]</scope>
    <source>
        <strain evidence="12 13">YIT 11816</strain>
    </source>
</reference>
<sequence length="511" mass="55483">MTPRLSLKNITKRYPGIVANDRVTLEVAPGEVLAVLGENGAGKSTMMKIIYGATQPDEGEVRFDGRPLTLESPAQARELGIAMVHQHFALFDTLSVAENVALGLTKRMSIADISAEVVRLGERYGLQVDPHAVVMELSMGERQRVEIIRALMTNPKLLILDEPTSVLTPQAVRKLFVTLHQLADEGVSILFISHKLDEIRELADRCVVLRAGHIVTSVDPKQETEASLARLMIGDEPPVVREAVGTPGDVIFEICGVTTPGTERVCGTENATLSVRSGEIVGIAGISGNGQARLMALAAGEYRTEPGAVKLFGEEVGTLNTEERRAKGLRYVPEQRLGHAAVPELSLQANTYLTGDDLKKGGFLLQDKAGAFARLVIERFHVKTPDEHKHAGGLSGGNLQKFIMGREILNKPRVLLVNQPTWGVDVGAAAVIRNALMRLREEGAAVIVVSEEVDELFEISDRIAVMYRGHLSPAVPKNQINIEEVGRWMSGLWPGSPLRHAGEENSKGDAR</sequence>
<dbReference type="AlphaFoldDB" id="H3KH87"/>
<evidence type="ECO:0000256" key="4">
    <source>
        <dbReference type="ARBA" id="ARBA00022519"/>
    </source>
</evidence>
<dbReference type="HOGENOM" id="CLU_000604_92_0_4"/>
<keyword evidence="13" id="KW-1185">Reference proteome</keyword>
<evidence type="ECO:0000256" key="9">
    <source>
        <dbReference type="ARBA" id="ARBA00022967"/>
    </source>
</evidence>
<dbReference type="PROSITE" id="PS50893">
    <property type="entry name" value="ABC_TRANSPORTER_2"/>
    <property type="match status" value="2"/>
</dbReference>
<dbReference type="InterPro" id="IPR003439">
    <property type="entry name" value="ABC_transporter-like_ATP-bd"/>
</dbReference>
<evidence type="ECO:0000256" key="7">
    <source>
        <dbReference type="ARBA" id="ARBA00022741"/>
    </source>
</evidence>
<dbReference type="InterPro" id="IPR027417">
    <property type="entry name" value="P-loop_NTPase"/>
</dbReference>
<dbReference type="PROSITE" id="PS00211">
    <property type="entry name" value="ABC_TRANSPORTER_1"/>
    <property type="match status" value="1"/>
</dbReference>
<evidence type="ECO:0000259" key="11">
    <source>
        <dbReference type="PROSITE" id="PS50893"/>
    </source>
</evidence>
<protein>
    <submittedName>
        <fullName evidence="12">ABC transporter, ATP-binding protein</fullName>
    </submittedName>
</protein>
<dbReference type="PANTHER" id="PTHR43790:SF4">
    <property type="entry name" value="GUANOSINE IMPORT ATP-BINDING PROTEIN NUPO"/>
    <property type="match status" value="1"/>
</dbReference>
<dbReference type="Proteomes" id="UP000004956">
    <property type="component" value="Unassembled WGS sequence"/>
</dbReference>
<keyword evidence="6" id="KW-0677">Repeat</keyword>
<dbReference type="CDD" id="cd03216">
    <property type="entry name" value="ABC_Carb_Monos_I"/>
    <property type="match status" value="1"/>
</dbReference>
<keyword evidence="10" id="KW-0472">Membrane</keyword>
<comment type="subcellular location">
    <subcellularLocation>
        <location evidence="1">Cell membrane</location>
        <topology evidence="1">Peripheral membrane protein</topology>
    </subcellularLocation>
</comment>
<dbReference type="Pfam" id="PF00005">
    <property type="entry name" value="ABC_tran"/>
    <property type="match status" value="2"/>
</dbReference>
<feature type="domain" description="ABC transporter" evidence="11">
    <location>
        <begin position="5"/>
        <end position="236"/>
    </location>
</feature>
<keyword evidence="8 12" id="KW-0067">ATP-binding</keyword>